<keyword evidence="2" id="KW-1185">Reference proteome</keyword>
<name>A0A4Q0YPY8_9GAMM</name>
<dbReference type="Proteomes" id="UP000290287">
    <property type="component" value="Unassembled WGS sequence"/>
</dbReference>
<protein>
    <submittedName>
        <fullName evidence="1">Uncharacterized protein</fullName>
    </submittedName>
</protein>
<organism evidence="1 2">
    <name type="scientific">Veronia nyctiphanis</name>
    <dbReference type="NCBI Taxonomy" id="1278244"/>
    <lineage>
        <taxon>Bacteria</taxon>
        <taxon>Pseudomonadati</taxon>
        <taxon>Pseudomonadota</taxon>
        <taxon>Gammaproteobacteria</taxon>
        <taxon>Vibrionales</taxon>
        <taxon>Vibrionaceae</taxon>
        <taxon>Veronia</taxon>
    </lineage>
</organism>
<dbReference type="EMBL" id="PEIB01000017">
    <property type="protein sequence ID" value="RXJ72653.1"/>
    <property type="molecule type" value="Genomic_DNA"/>
</dbReference>
<gene>
    <name evidence="1" type="ORF">CS022_14545</name>
</gene>
<sequence length="549" mass="60722">MAIRFFLKFITILVVIALLLAGSVLAILHTQAGLPMFQLYLTWLTPYRLEAKEMGYSMQKPWTVTLSDLEVRNKSEPLVDAKFLSATLDPSSLITGPLELKNLTVSGTTIEKTLPVTFPEGLKIGVFAIENLTYRSDTLSLTDAKVQASDWHVDGNGRPDVLGSFQLEAPKAVWHKQTVSDLLVNSYREDRDWYIDGLSFELENASISSRAVWTPDDTLTISQLTVNNGRLQSEKNTQALLNNIQDFAKAHRIQVERLDILDLSADLTDWGLEHINLSAHNFAYENGQVDWLPDAGTKVSFNAALMRTGDYVMADAIVDLTISPDKVKISGLSARFQDGFVRLSGQASTDALSLDNLLISGVNLTFEPEEAARLQTWWNALNSVKVGQLTLKHMGLAVYDDNFPVFIEAVNARGSDLTLKHNGQTQMWQGELTADAALANINRIALMTPFFKMRSTEGLWQLDRATLSFKDGQGTAEGEIDLKSPSQKWQFKAEGLGIPTNIYQRWAGLDLPLSGQHDLSLSLSASRQTGRASVSVSTAQSMPIFMIAH</sequence>
<reference evidence="1 2" key="1">
    <citation type="submission" date="2017-10" db="EMBL/GenBank/DDBJ databases">
        <title>Nyctiphanis sp. nov., isolated from the stomach of the euphausiid Nyctiphanes simplex (Hansen, 1911) in the Gulf of California.</title>
        <authorList>
            <person name="Gomez-Gil B."/>
            <person name="Aguilar-Mendez M."/>
            <person name="Lopez-Cortes A."/>
            <person name="Gomez-Gutierrez J."/>
            <person name="Roque A."/>
            <person name="Lang E."/>
            <person name="Gonzalez-Castillo A."/>
        </authorList>
    </citation>
    <scope>NUCLEOTIDE SEQUENCE [LARGE SCALE GENOMIC DNA]</scope>
    <source>
        <strain evidence="1 2">CAIM 600</strain>
    </source>
</reference>
<evidence type="ECO:0000313" key="2">
    <source>
        <dbReference type="Proteomes" id="UP000290287"/>
    </source>
</evidence>
<comment type="caution">
    <text evidence="1">The sequence shown here is derived from an EMBL/GenBank/DDBJ whole genome shotgun (WGS) entry which is preliminary data.</text>
</comment>
<accession>A0A4Q0YPY8</accession>
<dbReference type="AlphaFoldDB" id="A0A4Q0YPY8"/>
<proteinExistence type="predicted"/>
<dbReference type="RefSeq" id="WP_129122877.1">
    <property type="nucleotide sequence ID" value="NZ_PEIB01000017.1"/>
</dbReference>
<evidence type="ECO:0000313" key="1">
    <source>
        <dbReference type="EMBL" id="RXJ72653.1"/>
    </source>
</evidence>
<dbReference type="OrthoDB" id="5912765at2"/>